<dbReference type="AlphaFoldDB" id="R4WCW9"/>
<name>R4WCW9_RIPPE</name>
<sequence length="125" mass="13305">MSQFRGKPSSGNPTSGLLKVLMTSGHQMLLTTRGIHHQEESSALSWTSQHSSLSSTTQQLPLTGSLSQVIATSPSPAIPMDSPQGTSTPTTTAASTGLLATVGTRNGTNPHHTNSFRLYFFFLYI</sequence>
<proteinExistence type="evidence at transcript level"/>
<feature type="compositionally biased region" description="Low complexity" evidence="1">
    <location>
        <begin position="82"/>
        <end position="92"/>
    </location>
</feature>
<feature type="region of interest" description="Disordered" evidence="1">
    <location>
        <begin position="72"/>
        <end position="92"/>
    </location>
</feature>
<evidence type="ECO:0000313" key="2">
    <source>
        <dbReference type="EMBL" id="BAN20453.1"/>
    </source>
</evidence>
<accession>R4WCW9</accession>
<protein>
    <submittedName>
        <fullName evidence="2">Unkown protein</fullName>
    </submittedName>
</protein>
<organism evidence="2">
    <name type="scientific">Riptortus pedestris</name>
    <name type="common">Bean bug</name>
    <dbReference type="NCBI Taxonomy" id="329032"/>
    <lineage>
        <taxon>Eukaryota</taxon>
        <taxon>Metazoa</taxon>
        <taxon>Ecdysozoa</taxon>
        <taxon>Arthropoda</taxon>
        <taxon>Hexapoda</taxon>
        <taxon>Insecta</taxon>
        <taxon>Pterygota</taxon>
        <taxon>Neoptera</taxon>
        <taxon>Paraneoptera</taxon>
        <taxon>Hemiptera</taxon>
        <taxon>Heteroptera</taxon>
        <taxon>Panheteroptera</taxon>
        <taxon>Pentatomomorpha</taxon>
        <taxon>Coreoidea</taxon>
        <taxon>Alydidae</taxon>
        <taxon>Riptortus</taxon>
    </lineage>
</organism>
<dbReference type="EMBL" id="AK417238">
    <property type="protein sequence ID" value="BAN20453.1"/>
    <property type="molecule type" value="mRNA"/>
</dbReference>
<reference evidence="2" key="1">
    <citation type="journal article" date="2013" name="PLoS ONE">
        <title>Gene expression in gut symbiotic organ of stinkbug affected by extracellular bacterial symbiont.</title>
        <authorList>
            <person name="Futahashi R."/>
            <person name="Tanaka K."/>
            <person name="Tanahashi M."/>
            <person name="Nikoh N."/>
            <person name="Kikuchi Y."/>
            <person name="Lee B.L."/>
            <person name="Fukatsu T."/>
        </authorList>
    </citation>
    <scope>NUCLEOTIDE SEQUENCE</scope>
    <source>
        <tissue evidence="2">Midgut</tissue>
    </source>
</reference>
<evidence type="ECO:0000256" key="1">
    <source>
        <dbReference type="SAM" id="MobiDB-lite"/>
    </source>
</evidence>